<dbReference type="InterPro" id="IPR056693">
    <property type="entry name" value="DUF7791"/>
</dbReference>
<protein>
    <recommendedName>
        <fullName evidence="1">DUF7791 domain-containing protein</fullName>
    </recommendedName>
</protein>
<name>A0AAD5RJB5_9PEZI</name>
<keyword evidence="3" id="KW-1185">Reference proteome</keyword>
<organism evidence="2 3">
    <name type="scientific">Zalerion maritima</name>
    <dbReference type="NCBI Taxonomy" id="339359"/>
    <lineage>
        <taxon>Eukaryota</taxon>
        <taxon>Fungi</taxon>
        <taxon>Dikarya</taxon>
        <taxon>Ascomycota</taxon>
        <taxon>Pezizomycotina</taxon>
        <taxon>Sordariomycetes</taxon>
        <taxon>Lulworthiomycetidae</taxon>
        <taxon>Lulworthiales</taxon>
        <taxon>Lulworthiaceae</taxon>
        <taxon>Zalerion</taxon>
    </lineage>
</organism>
<dbReference type="Pfam" id="PF25053">
    <property type="entry name" value="DUF7791"/>
    <property type="match status" value="1"/>
</dbReference>
<gene>
    <name evidence="2" type="ORF">MKZ38_006064</name>
</gene>
<dbReference type="EMBL" id="JAKWBI020000369">
    <property type="protein sequence ID" value="KAJ2895874.1"/>
    <property type="molecule type" value="Genomic_DNA"/>
</dbReference>
<evidence type="ECO:0000313" key="3">
    <source>
        <dbReference type="Proteomes" id="UP001201980"/>
    </source>
</evidence>
<proteinExistence type="predicted"/>
<dbReference type="AlphaFoldDB" id="A0AAD5RJB5"/>
<sequence>MKMEAMSEDEIRLRIEAVTGRLNSRCKGFLKVKEGSLGLDDINYIPHDAPQPTVQYLHRTVRDYIKSSRAQEFLHSSTSPNFDPSMQLCLAYIMGVKTWGDPQSGMDSIDHHMKATMIVACAEKCLRQASEVGKENEGAVVGLLDELKTICARWNCLPWLEQDDATQPQPNGVH</sequence>
<feature type="domain" description="DUF7791" evidence="1">
    <location>
        <begin position="3"/>
        <end position="103"/>
    </location>
</feature>
<evidence type="ECO:0000259" key="1">
    <source>
        <dbReference type="Pfam" id="PF25053"/>
    </source>
</evidence>
<comment type="caution">
    <text evidence="2">The sequence shown here is derived from an EMBL/GenBank/DDBJ whole genome shotgun (WGS) entry which is preliminary data.</text>
</comment>
<reference evidence="2" key="1">
    <citation type="submission" date="2022-07" db="EMBL/GenBank/DDBJ databases">
        <title>Draft genome sequence of Zalerion maritima ATCC 34329, a (micro)plastics degrading marine fungus.</title>
        <authorList>
            <person name="Paco A."/>
            <person name="Goncalves M.F.M."/>
            <person name="Rocha-Santos T.A.P."/>
            <person name="Alves A."/>
        </authorList>
    </citation>
    <scope>NUCLEOTIDE SEQUENCE</scope>
    <source>
        <strain evidence="2">ATCC 34329</strain>
    </source>
</reference>
<dbReference type="Proteomes" id="UP001201980">
    <property type="component" value="Unassembled WGS sequence"/>
</dbReference>
<evidence type="ECO:0000313" key="2">
    <source>
        <dbReference type="EMBL" id="KAJ2895874.1"/>
    </source>
</evidence>
<accession>A0AAD5RJB5</accession>